<protein>
    <recommendedName>
        <fullName evidence="3">Copia protein</fullName>
    </recommendedName>
</protein>
<dbReference type="OrthoDB" id="1414623at2759"/>
<name>A0A371E1Z8_MUCPR</name>
<reference evidence="1" key="1">
    <citation type="submission" date="2018-05" db="EMBL/GenBank/DDBJ databases">
        <title>Draft genome of Mucuna pruriens seed.</title>
        <authorList>
            <person name="Nnadi N.E."/>
            <person name="Vos R."/>
            <person name="Hasami M.H."/>
            <person name="Devisetty U.K."/>
            <person name="Aguiy J.C."/>
        </authorList>
    </citation>
    <scope>NUCLEOTIDE SEQUENCE [LARGE SCALE GENOMIC DNA]</scope>
    <source>
        <strain evidence="1">JCA_2017</strain>
    </source>
</reference>
<proteinExistence type="predicted"/>
<keyword evidence="2" id="KW-1185">Reference proteome</keyword>
<feature type="non-terminal residue" evidence="1">
    <location>
        <position position="1"/>
    </location>
</feature>
<dbReference type="Proteomes" id="UP000257109">
    <property type="component" value="Unassembled WGS sequence"/>
</dbReference>
<dbReference type="EMBL" id="QJKJ01017174">
    <property type="protein sequence ID" value="RDX59578.1"/>
    <property type="molecule type" value="Genomic_DNA"/>
</dbReference>
<organism evidence="1 2">
    <name type="scientific">Mucuna pruriens</name>
    <name type="common">Velvet bean</name>
    <name type="synonym">Dolichos pruriens</name>
    <dbReference type="NCBI Taxonomy" id="157652"/>
    <lineage>
        <taxon>Eukaryota</taxon>
        <taxon>Viridiplantae</taxon>
        <taxon>Streptophyta</taxon>
        <taxon>Embryophyta</taxon>
        <taxon>Tracheophyta</taxon>
        <taxon>Spermatophyta</taxon>
        <taxon>Magnoliopsida</taxon>
        <taxon>eudicotyledons</taxon>
        <taxon>Gunneridae</taxon>
        <taxon>Pentapetalae</taxon>
        <taxon>rosids</taxon>
        <taxon>fabids</taxon>
        <taxon>Fabales</taxon>
        <taxon>Fabaceae</taxon>
        <taxon>Papilionoideae</taxon>
        <taxon>50 kb inversion clade</taxon>
        <taxon>NPAAA clade</taxon>
        <taxon>indigoferoid/millettioid clade</taxon>
        <taxon>Phaseoleae</taxon>
        <taxon>Mucuna</taxon>
    </lineage>
</organism>
<dbReference type="AlphaFoldDB" id="A0A371E1Z8"/>
<gene>
    <name evidence="1" type="ORF">CR513_61849</name>
</gene>
<evidence type="ECO:0000313" key="1">
    <source>
        <dbReference type="EMBL" id="RDX59578.1"/>
    </source>
</evidence>
<evidence type="ECO:0008006" key="3">
    <source>
        <dbReference type="Google" id="ProtNLM"/>
    </source>
</evidence>
<evidence type="ECO:0000313" key="2">
    <source>
        <dbReference type="Proteomes" id="UP000257109"/>
    </source>
</evidence>
<comment type="caution">
    <text evidence="1">The sequence shown here is derived from an EMBL/GenBank/DDBJ whole genome shotgun (WGS) entry which is preliminary data.</text>
</comment>
<accession>A0A371E1Z8</accession>
<sequence length="174" mass="19831">MVEEFVACFEASNHEIWLQNFVINGIERPLEIYCDNNLAIFYFNNNRSSTKSKFIDIKFLVVKERISIEHIGTSFMLANSLTKWLIPKVFHKHIAHMEERNERSLEELSGDEDLAQERINKLLKKKEVGSTIRVAGVEVIGSDPLSIRGPLSFDAGSENIVVTVGKQLEILLIN</sequence>